<accession>A0A975HJF0</accession>
<protein>
    <submittedName>
        <fullName evidence="1">DUF4404 family protein</fullName>
    </submittedName>
</protein>
<evidence type="ECO:0000313" key="2">
    <source>
        <dbReference type="Proteomes" id="UP000682739"/>
    </source>
</evidence>
<dbReference type="RefSeq" id="WP_208833193.1">
    <property type="nucleotide sequence ID" value="NZ_CP072110.1"/>
</dbReference>
<name>A0A975HJF0_9GAMM</name>
<evidence type="ECO:0000313" key="1">
    <source>
        <dbReference type="EMBL" id="QTH65158.1"/>
    </source>
</evidence>
<dbReference type="InterPro" id="IPR025516">
    <property type="entry name" value="DUF4404"/>
</dbReference>
<sequence length="87" mass="9889">MLPSELVNSLAKLHAELETAKNVDPQIREQVRELDKQVSELIKSDELQAEETIHSQLLALEAKFASEHPTLERITREVIDRLAMMGI</sequence>
<dbReference type="EMBL" id="CP072110">
    <property type="protein sequence ID" value="QTH65158.1"/>
    <property type="molecule type" value="Genomic_DNA"/>
</dbReference>
<dbReference type="KEGG" id="psym:J1N51_06900"/>
<dbReference type="Proteomes" id="UP000682739">
    <property type="component" value="Chromosome"/>
</dbReference>
<dbReference type="AlphaFoldDB" id="A0A975HJF0"/>
<gene>
    <name evidence="1" type="ORF">J1N51_06900</name>
</gene>
<organism evidence="1 2">
    <name type="scientific">Psychrosphaera ytuae</name>
    <dbReference type="NCBI Taxonomy" id="2820710"/>
    <lineage>
        <taxon>Bacteria</taxon>
        <taxon>Pseudomonadati</taxon>
        <taxon>Pseudomonadota</taxon>
        <taxon>Gammaproteobacteria</taxon>
        <taxon>Alteromonadales</taxon>
        <taxon>Pseudoalteromonadaceae</taxon>
        <taxon>Psychrosphaera</taxon>
    </lineage>
</organism>
<dbReference type="Pfam" id="PF14357">
    <property type="entry name" value="DUF4404"/>
    <property type="match status" value="1"/>
</dbReference>
<keyword evidence="2" id="KW-1185">Reference proteome</keyword>
<proteinExistence type="predicted"/>
<reference evidence="1" key="1">
    <citation type="submission" date="2021-03" db="EMBL/GenBank/DDBJ databases">
        <title>Description of Psychrosphaera ytuae sp. nov. isolated from deep sea sediment of South China Sea.</title>
        <authorList>
            <person name="Zhang J."/>
            <person name="Xu X.-D."/>
        </authorList>
    </citation>
    <scope>NUCLEOTIDE SEQUENCE</scope>
    <source>
        <strain evidence="1">MTZ26</strain>
    </source>
</reference>